<evidence type="ECO:0000313" key="11">
    <source>
        <dbReference type="EMBL" id="QKQ45267.1"/>
    </source>
</evidence>
<dbReference type="Pfam" id="PF00301">
    <property type="entry name" value="Rubredoxin"/>
    <property type="match status" value="1"/>
</dbReference>
<dbReference type="SUPFAM" id="SSF57802">
    <property type="entry name" value="Rubredoxin-like"/>
    <property type="match status" value="1"/>
</dbReference>
<keyword evidence="14" id="KW-1185">Reference proteome</keyword>
<feature type="domain" description="Rubredoxin-like" evidence="10">
    <location>
        <begin position="11"/>
        <end position="62"/>
    </location>
</feature>
<evidence type="ECO:0000256" key="7">
    <source>
        <dbReference type="ARBA" id="ARBA00022982"/>
    </source>
</evidence>
<dbReference type="AlphaFoldDB" id="A0A6N0JE63"/>
<dbReference type="PROSITE" id="PS50903">
    <property type="entry name" value="RUBREDOXIN_LIKE"/>
    <property type="match status" value="1"/>
</dbReference>
<dbReference type="EMBL" id="CP054569">
    <property type="protein sequence ID" value="QKQ45267.1"/>
    <property type="molecule type" value="Genomic_DNA"/>
</dbReference>
<evidence type="ECO:0000256" key="8">
    <source>
        <dbReference type="ARBA" id="ARBA00023004"/>
    </source>
</evidence>
<evidence type="ECO:0000256" key="4">
    <source>
        <dbReference type="ARBA" id="ARBA00005337"/>
    </source>
</evidence>
<dbReference type="InterPro" id="IPR050526">
    <property type="entry name" value="Rubredoxin_ET"/>
</dbReference>
<dbReference type="GO" id="GO:0043448">
    <property type="term" value="P:alkane catabolic process"/>
    <property type="evidence" value="ECO:0007669"/>
    <property type="project" value="TreeGrafter"/>
</dbReference>
<keyword evidence="6 9" id="KW-0479">Metal-binding</keyword>
<keyword evidence="5" id="KW-0813">Transport</keyword>
<dbReference type="Proteomes" id="UP000509782">
    <property type="component" value="Chromosome"/>
</dbReference>
<keyword evidence="8 9" id="KW-0408">Iron</keyword>
<name>A0A6N0JE63_ACHDE</name>
<dbReference type="Gene3D" id="2.20.28.10">
    <property type="match status" value="1"/>
</dbReference>
<dbReference type="PRINTS" id="PR00163">
    <property type="entry name" value="RUBREDOXIN"/>
</dbReference>
<dbReference type="PANTHER" id="PTHR47627">
    <property type="entry name" value="RUBREDOXIN"/>
    <property type="match status" value="1"/>
</dbReference>
<comment type="pathway">
    <text evidence="3">Hydrocarbon metabolism; alkane degradation.</text>
</comment>
<reference evidence="11 13" key="1">
    <citation type="submission" date="2020-05" db="EMBL/GenBank/DDBJ databases">
        <title>FDA dAtabase for Regulatory Grade micrObial Sequences (FDA-ARGOS): Supporting development and validation of Infectious Disease Dx tests.</title>
        <authorList>
            <person name="Sproer C."/>
            <person name="Gronow S."/>
            <person name="Severitt S."/>
            <person name="Schroder I."/>
            <person name="Tallon L."/>
            <person name="Sadzewicz L."/>
            <person name="Zhao X."/>
            <person name="Vavikolanu K."/>
            <person name="Mehta A."/>
            <person name="Aluvathingal J."/>
            <person name="Nadendla S."/>
            <person name="Myers T."/>
            <person name="Yan Y."/>
            <person name="Sichtig H."/>
        </authorList>
    </citation>
    <scope>NUCLEOTIDE SEQUENCE [LARGE SCALE GENOMIC DNA]</scope>
    <source>
        <strain evidence="11 13">FDAARGOS_787</strain>
    </source>
</reference>
<dbReference type="PROSITE" id="PS00202">
    <property type="entry name" value="RUBREDOXIN"/>
    <property type="match status" value="1"/>
</dbReference>
<evidence type="ECO:0000256" key="9">
    <source>
        <dbReference type="RuleBase" id="RU003820"/>
    </source>
</evidence>
<evidence type="ECO:0000256" key="5">
    <source>
        <dbReference type="ARBA" id="ARBA00022448"/>
    </source>
</evidence>
<keyword evidence="7 9" id="KW-0249">Electron transport</keyword>
<gene>
    <name evidence="12" type="ORF">AAIK43_23080</name>
    <name evidence="11" type="ORF">FOC81_00465</name>
</gene>
<organism evidence="11 13">
    <name type="scientific">Achromobacter denitrificans</name>
    <name type="common">Alcaligenes denitrificans</name>
    <dbReference type="NCBI Taxonomy" id="32002"/>
    <lineage>
        <taxon>Bacteria</taxon>
        <taxon>Pseudomonadati</taxon>
        <taxon>Pseudomonadota</taxon>
        <taxon>Betaproteobacteria</taxon>
        <taxon>Burkholderiales</taxon>
        <taxon>Alcaligenaceae</taxon>
        <taxon>Achromobacter</taxon>
    </lineage>
</organism>
<evidence type="ECO:0000256" key="2">
    <source>
        <dbReference type="ARBA" id="ARBA00002792"/>
    </source>
</evidence>
<dbReference type="FunFam" id="2.20.28.10:FF:000001">
    <property type="entry name" value="Rubredoxin"/>
    <property type="match status" value="1"/>
</dbReference>
<dbReference type="GO" id="GO:0005506">
    <property type="term" value="F:iron ion binding"/>
    <property type="evidence" value="ECO:0007669"/>
    <property type="project" value="UniProtKB-UniRule"/>
</dbReference>
<evidence type="ECO:0000313" key="13">
    <source>
        <dbReference type="Proteomes" id="UP000509782"/>
    </source>
</evidence>
<dbReference type="PANTHER" id="PTHR47627:SF1">
    <property type="entry name" value="RUBREDOXIN-1-RELATED"/>
    <property type="match status" value="1"/>
</dbReference>
<proteinExistence type="inferred from homology"/>
<dbReference type="InterPro" id="IPR024934">
    <property type="entry name" value="Rubredoxin-like_dom"/>
</dbReference>
<dbReference type="Proteomes" id="UP001446337">
    <property type="component" value="Chromosome"/>
</dbReference>
<dbReference type="GO" id="GO:0009055">
    <property type="term" value="F:electron transfer activity"/>
    <property type="evidence" value="ECO:0007669"/>
    <property type="project" value="TreeGrafter"/>
</dbReference>
<comment type="function">
    <text evidence="2">Involved in the hydrocarbon hydroxylating system, which transfers electrons from NADH to rubredoxin reductase and then through rubredoxin to alkane 1 monooxygenase.</text>
</comment>
<comment type="similarity">
    <text evidence="4 9">Belongs to the rubredoxin family.</text>
</comment>
<evidence type="ECO:0000256" key="3">
    <source>
        <dbReference type="ARBA" id="ARBA00004933"/>
    </source>
</evidence>
<sequence>MTTSLPQHSASGVHACLLCDWHYDPALGDSERGIAPGTPWESLPADWTCPECGADPSAFDAV</sequence>
<evidence type="ECO:0000259" key="10">
    <source>
        <dbReference type="PROSITE" id="PS50903"/>
    </source>
</evidence>
<dbReference type="InterPro" id="IPR024935">
    <property type="entry name" value="Rubredoxin_dom"/>
</dbReference>
<dbReference type="InterPro" id="IPR018527">
    <property type="entry name" value="Rubredoxin_Fe_BS"/>
</dbReference>
<protein>
    <recommendedName>
        <fullName evidence="9">Rubredoxin</fullName>
    </recommendedName>
</protein>
<comment type="cofactor">
    <cofactor evidence="1 9">
        <name>Fe(3+)</name>
        <dbReference type="ChEBI" id="CHEBI:29034"/>
    </cofactor>
</comment>
<reference evidence="12 14" key="2">
    <citation type="submission" date="2024-05" db="EMBL/GenBank/DDBJ databases">
        <title>Achromobacter denitrificans. BP1, complete genome.</title>
        <authorList>
            <person name="Zhang B."/>
        </authorList>
    </citation>
    <scope>NUCLEOTIDE SEQUENCE [LARGE SCALE GENOMIC DNA]</scope>
    <source>
        <strain evidence="12 14">BP1</strain>
    </source>
</reference>
<evidence type="ECO:0000313" key="12">
    <source>
        <dbReference type="EMBL" id="XAN14255.1"/>
    </source>
</evidence>
<dbReference type="RefSeq" id="WP_174715525.1">
    <property type="nucleotide sequence ID" value="NZ_CADIKP010000021.1"/>
</dbReference>
<evidence type="ECO:0000313" key="14">
    <source>
        <dbReference type="Proteomes" id="UP001446337"/>
    </source>
</evidence>
<evidence type="ECO:0000256" key="1">
    <source>
        <dbReference type="ARBA" id="ARBA00001965"/>
    </source>
</evidence>
<accession>A0A6N0JE63</accession>
<dbReference type="EMBL" id="CP154792">
    <property type="protein sequence ID" value="XAN14255.1"/>
    <property type="molecule type" value="Genomic_DNA"/>
</dbReference>
<evidence type="ECO:0000256" key="6">
    <source>
        <dbReference type="ARBA" id="ARBA00022723"/>
    </source>
</evidence>
<dbReference type="CDD" id="cd00730">
    <property type="entry name" value="rubredoxin"/>
    <property type="match status" value="1"/>
</dbReference>